<keyword evidence="7" id="KW-0732">Signal</keyword>
<name>A0A3B4H0Q6_9CICH</name>
<comment type="subcellular location">
    <subcellularLocation>
        <location evidence="1">Secreted</location>
    </subcellularLocation>
</comment>
<keyword evidence="4" id="KW-0929">Antimicrobial</keyword>
<sequence>MKCTILFLVLSMVVLMAEPGEGFISHIIHGIICAGKAIHDLIQRRRRRGELQVEQELQQQLQQLKQLQQQEKLNQRFNREQLKRERVVFN</sequence>
<feature type="coiled-coil region" evidence="6">
    <location>
        <begin position="47"/>
        <end position="74"/>
    </location>
</feature>
<evidence type="ECO:0000256" key="4">
    <source>
        <dbReference type="ARBA" id="ARBA00022529"/>
    </source>
</evidence>
<keyword evidence="5" id="KW-0044">Antibiotic</keyword>
<evidence type="ECO:0000256" key="2">
    <source>
        <dbReference type="ARBA" id="ARBA00007419"/>
    </source>
</evidence>
<evidence type="ECO:0000256" key="6">
    <source>
        <dbReference type="SAM" id="Coils"/>
    </source>
</evidence>
<keyword evidence="3" id="KW-0964">Secreted</keyword>
<dbReference type="GeneTree" id="ENSGT00940000177235"/>
<accession>A0A3B4H0Q6</accession>
<dbReference type="InterPro" id="IPR012515">
    <property type="entry name" value="Antimicrobial12"/>
</dbReference>
<dbReference type="GO" id="GO:0005576">
    <property type="term" value="C:extracellular region"/>
    <property type="evidence" value="ECO:0007669"/>
    <property type="project" value="UniProtKB-SubCell"/>
</dbReference>
<evidence type="ECO:0000256" key="3">
    <source>
        <dbReference type="ARBA" id="ARBA00022525"/>
    </source>
</evidence>
<comment type="similarity">
    <text evidence="2">Belongs to the pleurocidin family.</text>
</comment>
<dbReference type="GO" id="GO:0042742">
    <property type="term" value="P:defense response to bacterium"/>
    <property type="evidence" value="ECO:0007669"/>
    <property type="project" value="UniProtKB-KW"/>
</dbReference>
<reference evidence="8" key="1">
    <citation type="submission" date="2023-09" db="UniProtKB">
        <authorList>
            <consortium name="Ensembl"/>
        </authorList>
    </citation>
    <scope>IDENTIFICATION</scope>
</reference>
<evidence type="ECO:0008006" key="9">
    <source>
        <dbReference type="Google" id="ProtNLM"/>
    </source>
</evidence>
<dbReference type="Ensembl" id="ENSPNYT00000029941.1">
    <property type="protein sequence ID" value="ENSPNYP00000029227.1"/>
    <property type="gene ID" value="ENSPNYG00000022022.1"/>
</dbReference>
<evidence type="ECO:0000256" key="7">
    <source>
        <dbReference type="SAM" id="SignalP"/>
    </source>
</evidence>
<evidence type="ECO:0000313" key="8">
    <source>
        <dbReference type="Ensembl" id="ENSPNYP00000029227.1"/>
    </source>
</evidence>
<feature type="signal peptide" evidence="7">
    <location>
        <begin position="1"/>
        <end position="22"/>
    </location>
</feature>
<dbReference type="Pfam" id="PF08107">
    <property type="entry name" value="Antimicrobial12"/>
    <property type="match status" value="1"/>
</dbReference>
<feature type="chain" id="PRO_5017329034" description="Piscidin-4" evidence="7">
    <location>
        <begin position="23"/>
        <end position="90"/>
    </location>
</feature>
<evidence type="ECO:0000256" key="1">
    <source>
        <dbReference type="ARBA" id="ARBA00004613"/>
    </source>
</evidence>
<evidence type="ECO:0000256" key="5">
    <source>
        <dbReference type="ARBA" id="ARBA00023022"/>
    </source>
</evidence>
<proteinExistence type="inferred from homology"/>
<protein>
    <recommendedName>
        <fullName evidence="9">Piscidin-4</fullName>
    </recommendedName>
</protein>
<organism evidence="8">
    <name type="scientific">Pundamilia nyererei</name>
    <dbReference type="NCBI Taxonomy" id="303518"/>
    <lineage>
        <taxon>Eukaryota</taxon>
        <taxon>Metazoa</taxon>
        <taxon>Chordata</taxon>
        <taxon>Craniata</taxon>
        <taxon>Vertebrata</taxon>
        <taxon>Euteleostomi</taxon>
        <taxon>Actinopterygii</taxon>
        <taxon>Neopterygii</taxon>
        <taxon>Teleostei</taxon>
        <taxon>Neoteleostei</taxon>
        <taxon>Acanthomorphata</taxon>
        <taxon>Ovalentaria</taxon>
        <taxon>Cichlomorphae</taxon>
        <taxon>Cichliformes</taxon>
        <taxon>Cichlidae</taxon>
        <taxon>African cichlids</taxon>
        <taxon>Pseudocrenilabrinae</taxon>
        <taxon>Haplochromini</taxon>
        <taxon>Pundamilia</taxon>
    </lineage>
</organism>
<keyword evidence="6" id="KW-0175">Coiled coil</keyword>
<dbReference type="AlphaFoldDB" id="A0A3B4H0Q6"/>